<dbReference type="PANTHER" id="PTHR23514:SF3">
    <property type="entry name" value="BYPASS OF STOP CODON PROTEIN 6"/>
    <property type="match status" value="1"/>
</dbReference>
<dbReference type="SUPFAM" id="SSF103473">
    <property type="entry name" value="MFS general substrate transporter"/>
    <property type="match status" value="1"/>
</dbReference>
<dbReference type="RefSeq" id="WP_055738087.1">
    <property type="nucleotide sequence ID" value="NZ_JAAIWL010000007.1"/>
</dbReference>
<dbReference type="PROSITE" id="PS00216">
    <property type="entry name" value="SUGAR_TRANSPORT_1"/>
    <property type="match status" value="1"/>
</dbReference>
<feature type="transmembrane region" description="Helical" evidence="7">
    <location>
        <begin position="364"/>
        <end position="387"/>
    </location>
</feature>
<feature type="transmembrane region" description="Helical" evidence="7">
    <location>
        <begin position="338"/>
        <end position="358"/>
    </location>
</feature>
<feature type="transmembrane region" description="Helical" evidence="7">
    <location>
        <begin position="252"/>
        <end position="270"/>
    </location>
</feature>
<feature type="transmembrane region" description="Helical" evidence="7">
    <location>
        <begin position="277"/>
        <end position="296"/>
    </location>
</feature>
<proteinExistence type="inferred from homology"/>
<evidence type="ECO:0000256" key="2">
    <source>
        <dbReference type="ARBA" id="ARBA00008335"/>
    </source>
</evidence>
<accession>A0A0Q3TEA7</accession>
<feature type="domain" description="Major facilitator superfamily (MFS) profile" evidence="8">
    <location>
        <begin position="4"/>
        <end position="390"/>
    </location>
</feature>
<dbReference type="EMBL" id="LJJC01000004">
    <property type="protein sequence ID" value="KQL52406.1"/>
    <property type="molecule type" value="Genomic_DNA"/>
</dbReference>
<dbReference type="InterPro" id="IPR051788">
    <property type="entry name" value="MFS_Transporter"/>
</dbReference>
<keyword evidence="10" id="KW-1185">Reference proteome</keyword>
<dbReference type="GO" id="GO:0022857">
    <property type="term" value="F:transmembrane transporter activity"/>
    <property type="evidence" value="ECO:0007669"/>
    <property type="project" value="InterPro"/>
</dbReference>
<comment type="similarity">
    <text evidence="2">Belongs to the major facilitator superfamily.</text>
</comment>
<evidence type="ECO:0000256" key="1">
    <source>
        <dbReference type="ARBA" id="ARBA00004651"/>
    </source>
</evidence>
<organism evidence="9 10">
    <name type="scientific">Heyndrickxia shackletonii</name>
    <dbReference type="NCBI Taxonomy" id="157838"/>
    <lineage>
        <taxon>Bacteria</taxon>
        <taxon>Bacillati</taxon>
        <taxon>Bacillota</taxon>
        <taxon>Bacilli</taxon>
        <taxon>Bacillales</taxon>
        <taxon>Bacillaceae</taxon>
        <taxon>Heyndrickxia</taxon>
    </lineage>
</organism>
<name>A0A0Q3TEA7_9BACI</name>
<sequence>MKNRYIKTSAGMYLNYFMLGMINIIVASNMHNLSSKYHVSVEKISLLVSAIGIGKLVSLFFVGRISDKYGRKPVIVIGSFLEILFLIGIPITSSYTLAFIFAIVAGIANSLLDSGTYPALIEAFPKKSSSATVLVKAFVSIGATLLPFIISILVANHIFWGWSFFIWGILYLLCGIYLIFMPFPSANGGGESHEIQEESSSFKVEPKLWREGLAIILIGFTCTALFVVWQTWLPELGSKFIGLSQNNSVQLLSYFSIGALVSVLILAVILDKFVKPVTIMIIYPVIAFLSMLGLFSIKAYPVVLICTFILGLSTAGIFQLALSVMTQFFVKNKATTTSYVNIASSLAFIFVPMITSYLVGAVNITMTLVFDMVIAVISVLLAIFVLYRGRKVFK</sequence>
<evidence type="ECO:0000256" key="7">
    <source>
        <dbReference type="SAM" id="Phobius"/>
    </source>
</evidence>
<evidence type="ECO:0000256" key="3">
    <source>
        <dbReference type="ARBA" id="ARBA00022448"/>
    </source>
</evidence>
<feature type="transmembrane region" description="Helical" evidence="7">
    <location>
        <begin position="97"/>
        <end position="121"/>
    </location>
</feature>
<comment type="subcellular location">
    <subcellularLocation>
        <location evidence="1">Cell membrane</location>
        <topology evidence="1">Multi-pass membrane protein</topology>
    </subcellularLocation>
</comment>
<keyword evidence="4 7" id="KW-0812">Transmembrane</keyword>
<reference evidence="9 10" key="1">
    <citation type="submission" date="2015-09" db="EMBL/GenBank/DDBJ databases">
        <title>Genome sequencing project for genomic taxonomy and phylogenomics of Bacillus-like bacteria.</title>
        <authorList>
            <person name="Liu B."/>
            <person name="Wang J."/>
            <person name="Zhu Y."/>
            <person name="Liu G."/>
            <person name="Chen Q."/>
            <person name="Chen Z."/>
            <person name="Lan J."/>
            <person name="Che J."/>
            <person name="Ge C."/>
            <person name="Shi H."/>
            <person name="Pan Z."/>
            <person name="Liu X."/>
        </authorList>
    </citation>
    <scope>NUCLEOTIDE SEQUENCE [LARGE SCALE GENOMIC DNA]</scope>
    <source>
        <strain evidence="9 10">LMG 18435</strain>
    </source>
</reference>
<dbReference type="InterPro" id="IPR036259">
    <property type="entry name" value="MFS_trans_sf"/>
</dbReference>
<dbReference type="InterPro" id="IPR005829">
    <property type="entry name" value="Sugar_transporter_CS"/>
</dbReference>
<dbReference type="Proteomes" id="UP000051888">
    <property type="component" value="Unassembled WGS sequence"/>
</dbReference>
<evidence type="ECO:0000313" key="10">
    <source>
        <dbReference type="Proteomes" id="UP000051888"/>
    </source>
</evidence>
<feature type="transmembrane region" description="Helical" evidence="7">
    <location>
        <begin position="44"/>
        <end position="62"/>
    </location>
</feature>
<evidence type="ECO:0000256" key="6">
    <source>
        <dbReference type="ARBA" id="ARBA00023136"/>
    </source>
</evidence>
<evidence type="ECO:0000256" key="5">
    <source>
        <dbReference type="ARBA" id="ARBA00022989"/>
    </source>
</evidence>
<feature type="transmembrane region" description="Helical" evidence="7">
    <location>
        <begin position="12"/>
        <end position="32"/>
    </location>
</feature>
<feature type="transmembrane region" description="Helical" evidence="7">
    <location>
        <begin position="74"/>
        <end position="91"/>
    </location>
</feature>
<protein>
    <submittedName>
        <fullName evidence="9">MFS transporter</fullName>
    </submittedName>
</protein>
<keyword evidence="3" id="KW-0813">Transport</keyword>
<evidence type="ECO:0000256" key="4">
    <source>
        <dbReference type="ARBA" id="ARBA00022692"/>
    </source>
</evidence>
<keyword evidence="5 7" id="KW-1133">Transmembrane helix</keyword>
<feature type="transmembrane region" description="Helical" evidence="7">
    <location>
        <begin position="302"/>
        <end position="326"/>
    </location>
</feature>
<keyword evidence="6 7" id="KW-0472">Membrane</keyword>
<dbReference type="InterPro" id="IPR011701">
    <property type="entry name" value="MFS"/>
</dbReference>
<feature type="transmembrane region" description="Helical" evidence="7">
    <location>
        <begin position="133"/>
        <end position="153"/>
    </location>
</feature>
<comment type="caution">
    <text evidence="9">The sequence shown here is derived from an EMBL/GenBank/DDBJ whole genome shotgun (WGS) entry which is preliminary data.</text>
</comment>
<dbReference type="PATRIC" id="fig|157838.3.peg.406"/>
<feature type="transmembrane region" description="Helical" evidence="7">
    <location>
        <begin position="159"/>
        <end position="180"/>
    </location>
</feature>
<evidence type="ECO:0000313" key="9">
    <source>
        <dbReference type="EMBL" id="KQL52406.1"/>
    </source>
</evidence>
<evidence type="ECO:0000259" key="8">
    <source>
        <dbReference type="PROSITE" id="PS50850"/>
    </source>
</evidence>
<dbReference type="GO" id="GO:0005886">
    <property type="term" value="C:plasma membrane"/>
    <property type="evidence" value="ECO:0007669"/>
    <property type="project" value="UniProtKB-SubCell"/>
</dbReference>
<dbReference type="Gene3D" id="1.20.1250.20">
    <property type="entry name" value="MFS general substrate transporter like domains"/>
    <property type="match status" value="2"/>
</dbReference>
<dbReference type="AlphaFoldDB" id="A0A0Q3TEA7"/>
<dbReference type="OrthoDB" id="7066727at2"/>
<dbReference type="PROSITE" id="PS50850">
    <property type="entry name" value="MFS"/>
    <property type="match status" value="1"/>
</dbReference>
<dbReference type="STRING" id="157838.AN964_01830"/>
<gene>
    <name evidence="9" type="ORF">AN964_01830</name>
</gene>
<dbReference type="PANTHER" id="PTHR23514">
    <property type="entry name" value="BYPASS OF STOP CODON PROTEIN 6"/>
    <property type="match status" value="1"/>
</dbReference>
<feature type="transmembrane region" description="Helical" evidence="7">
    <location>
        <begin position="212"/>
        <end position="232"/>
    </location>
</feature>
<dbReference type="InterPro" id="IPR020846">
    <property type="entry name" value="MFS_dom"/>
</dbReference>
<dbReference type="Pfam" id="PF07690">
    <property type="entry name" value="MFS_1"/>
    <property type="match status" value="1"/>
</dbReference>